<name>A0A1V1NUQ8_9BACT</name>
<sequence>MIRLKLFQEVFAGTNEGRLGTITPEIRDYARKIIRANNIDPDKLNIFQTYLEGWIEIDKVKEALFGISIRH</sequence>
<accession>A0A1V1NUQ8</accession>
<evidence type="ECO:0000313" key="1">
    <source>
        <dbReference type="EMBL" id="ETR66305.1"/>
    </source>
</evidence>
<reference evidence="2" key="1">
    <citation type="submission" date="2012-11" db="EMBL/GenBank/DDBJ databases">
        <authorList>
            <person name="Lucero-Rivera Y.E."/>
            <person name="Tovar-Ramirez D."/>
        </authorList>
    </citation>
    <scope>NUCLEOTIDE SEQUENCE [LARGE SCALE GENOMIC DNA]</scope>
    <source>
        <strain evidence="2">Araruama</strain>
    </source>
</reference>
<evidence type="ECO:0000313" key="2">
    <source>
        <dbReference type="Proteomes" id="UP000189670"/>
    </source>
</evidence>
<comment type="caution">
    <text evidence="1">The sequence shown here is derived from an EMBL/GenBank/DDBJ whole genome shotgun (WGS) entry which is preliminary data.</text>
</comment>
<organism evidence="1 2">
    <name type="scientific">Candidatus Magnetoglobus multicellularis str. Araruama</name>
    <dbReference type="NCBI Taxonomy" id="890399"/>
    <lineage>
        <taxon>Bacteria</taxon>
        <taxon>Pseudomonadati</taxon>
        <taxon>Thermodesulfobacteriota</taxon>
        <taxon>Desulfobacteria</taxon>
        <taxon>Desulfobacterales</taxon>
        <taxon>Desulfobacteraceae</taxon>
        <taxon>Candidatus Magnetoglobus</taxon>
    </lineage>
</organism>
<protein>
    <submittedName>
        <fullName evidence="1">Uncharacterized protein</fullName>
    </submittedName>
</protein>
<dbReference type="EMBL" id="ATBP01002087">
    <property type="protein sequence ID" value="ETR66305.1"/>
    <property type="molecule type" value="Genomic_DNA"/>
</dbReference>
<dbReference type="AlphaFoldDB" id="A0A1V1NUQ8"/>
<proteinExistence type="predicted"/>
<gene>
    <name evidence="1" type="ORF">OMM_12973</name>
</gene>
<dbReference type="Proteomes" id="UP000189670">
    <property type="component" value="Unassembled WGS sequence"/>
</dbReference>